<gene>
    <name evidence="2" type="ORF">CA606_18540</name>
</gene>
<feature type="region of interest" description="Disordered" evidence="1">
    <location>
        <begin position="367"/>
        <end position="419"/>
    </location>
</feature>
<sequence length="852" mass="90063">MTIDVAVRLGLEGGQAATRGIEDFGAKGAKSFKEMRREASALPPHLVAVSRGVGAVKDKVDDLAASTGAFGSVAESFGKYGLFISAGAAALGLAAGYAKTAIEGAVAYGDAIGDASQKLGVGAGMLQEYRFAMIKVGGEAGDADAAIGGFTKTLGLAEAGYKKSLAAFKQLGFSRQDIKSFKDVDEALRAVAERVANLGNERQRQAIAEKLGLGPMIPLLREGADGMAELFQRARDLGWVMSDEVIAKAGDAADQLEDLKQVIDVQLNTALIEAAPLLVSMSGAMVDGAKSAGQFAQELTSLKSLIDDWIASRPSVKLSFEVTWKFLNKVEDFFQGISKGSLEKLGFNKLYLDQFYGDAKDFPADDGGAVADRRSGADGSKQGDRPKGTGQLGSVGAEEDAARAAANAQRERKRALEASARTTSAIAAADARELAAQRQYAGTLEQMLETELAALDDAQARRMAEIDRDAAEGRLDKLKVAELKRAEADAYAAEREVLQRRAFDDTQQRRLADEKALAEVTQQLLGLASAGARTAEERRAIELEILESQQKIAKAELERALAADGAHDEAWKDARRNDQQRLFDAQRGSVERGTMGPLESYADRLVRTNAEVKESLQAVAVDGFKMLNDGIVDATLNAGTLGDVFADVGKMIVASLEHVVIQMLVIKPMVDALMRSVNGGGGGGFLNTLISGVGTALGGALGAPRISAASAADLGGANLVAQLSKGRAGGGPVYRGDVRPIHEQGFERIAAFSRDSYVMDAARTAREIADSSVSSRHGGERPVSVSLNNNAPMPLQATATERDDGAGGRRLDIDLVELIDSRVSKGKREMFDGSMDSAFQSKFGIRPRLNGG</sequence>
<evidence type="ECO:0000256" key="1">
    <source>
        <dbReference type="SAM" id="MobiDB-lite"/>
    </source>
</evidence>
<dbReference type="RefSeq" id="WP_096053519.1">
    <property type="nucleotide sequence ID" value="NZ_CP023315.3"/>
</dbReference>
<proteinExistence type="predicted"/>
<dbReference type="AlphaFoldDB" id="A0A290MYV1"/>
<feature type="compositionally biased region" description="Basic and acidic residues" evidence="1">
    <location>
        <begin position="371"/>
        <end position="387"/>
    </location>
</feature>
<accession>A0A290MYV1</accession>
<dbReference type="Proteomes" id="UP000217311">
    <property type="component" value="Chromosome"/>
</dbReference>
<protein>
    <recommendedName>
        <fullName evidence="4">Bacteriophage tail tape measure C-terminal domain-containing protein</fullName>
    </recommendedName>
</protein>
<organism evidence="2 3">
    <name type="scientific">Caulobacter vibrioides</name>
    <name type="common">Caulobacter crescentus</name>
    <dbReference type="NCBI Taxonomy" id="155892"/>
    <lineage>
        <taxon>Bacteria</taxon>
        <taxon>Pseudomonadati</taxon>
        <taxon>Pseudomonadota</taxon>
        <taxon>Alphaproteobacteria</taxon>
        <taxon>Caulobacterales</taxon>
        <taxon>Caulobacteraceae</taxon>
        <taxon>Caulobacter</taxon>
    </lineage>
</organism>
<evidence type="ECO:0008006" key="4">
    <source>
        <dbReference type="Google" id="ProtNLM"/>
    </source>
</evidence>
<dbReference type="EMBL" id="CP023315">
    <property type="protein sequence ID" value="ATC34169.1"/>
    <property type="molecule type" value="Genomic_DNA"/>
</dbReference>
<evidence type="ECO:0000313" key="3">
    <source>
        <dbReference type="Proteomes" id="UP000217311"/>
    </source>
</evidence>
<reference evidence="3" key="1">
    <citation type="submission" date="2017-09" db="EMBL/GenBank/DDBJ databases">
        <title>Genome evolution observed in wild isolates of Caulobacter crescentus.</title>
        <authorList>
            <person name="Ely B."/>
            <person name="Wilson K."/>
            <person name="Scott D."/>
        </authorList>
    </citation>
    <scope>NUCLEOTIDE SEQUENCE [LARGE SCALE GENOMIC DNA]</scope>
    <source>
        <strain evidence="3">CB13b1a</strain>
    </source>
</reference>
<name>A0A290MYV1_CAUVI</name>
<evidence type="ECO:0000313" key="2">
    <source>
        <dbReference type="EMBL" id="ATC34169.1"/>
    </source>
</evidence>
<feature type="region of interest" description="Disordered" evidence="1">
    <location>
        <begin position="769"/>
        <end position="806"/>
    </location>
</feature>